<reference evidence="2" key="1">
    <citation type="submission" date="2021-01" db="EMBL/GenBank/DDBJ databases">
        <authorList>
            <person name="Zhong Y.L."/>
        </authorList>
    </citation>
    <scope>NUCLEOTIDE SEQUENCE</scope>
    <source>
        <strain evidence="2">KCTC 23302</strain>
    </source>
</reference>
<dbReference type="RefSeq" id="WP_201924492.1">
    <property type="nucleotide sequence ID" value="NZ_BAABAX010000028.1"/>
</dbReference>
<accession>A0A937D7W7</accession>
<dbReference type="SUPFAM" id="SSF49464">
    <property type="entry name" value="Carboxypeptidase regulatory domain-like"/>
    <property type="match status" value="1"/>
</dbReference>
<name>A0A937D7W7_9FLAO</name>
<sequence>MKRILLYIALILTSITSYAQDDTPKQESGTVSGKVLNASTDKKLENVHIVNLSQVIGTITNDEGDFSIQAKVNDTLYFTYIGYKPLKVRVTNDWVKFGEVKIKMTELGIALEEVVVADVQLTGYLEIDAKRIPVYNNYRYSISGLDSGYEGGNKQPGAVNKVLGAIFNPADFLYNTFSKRSKELRKLRKMKKDDKIRNLLQTKFDRETLMALLQVDRLDIDEILRNCNYSVDFIKFANDLQILDAISECYEEYKVLDRK</sequence>
<keyword evidence="2" id="KW-0645">Protease</keyword>
<comment type="caution">
    <text evidence="2">The sequence shown here is derived from an EMBL/GenBank/DDBJ whole genome shotgun (WGS) entry which is preliminary data.</text>
</comment>
<gene>
    <name evidence="2" type="ORF">JJQ60_20850</name>
</gene>
<keyword evidence="1" id="KW-0732">Signal</keyword>
<organism evidence="2 3">
    <name type="scientific">Aquimarina mytili</name>
    <dbReference type="NCBI Taxonomy" id="874423"/>
    <lineage>
        <taxon>Bacteria</taxon>
        <taxon>Pseudomonadati</taxon>
        <taxon>Bacteroidota</taxon>
        <taxon>Flavobacteriia</taxon>
        <taxon>Flavobacteriales</taxon>
        <taxon>Flavobacteriaceae</taxon>
        <taxon>Aquimarina</taxon>
    </lineage>
</organism>
<dbReference type="InterPro" id="IPR008969">
    <property type="entry name" value="CarboxyPept-like_regulatory"/>
</dbReference>
<dbReference type="GO" id="GO:0004180">
    <property type="term" value="F:carboxypeptidase activity"/>
    <property type="evidence" value="ECO:0007669"/>
    <property type="project" value="UniProtKB-KW"/>
</dbReference>
<keyword evidence="3" id="KW-1185">Reference proteome</keyword>
<dbReference type="Pfam" id="PF13715">
    <property type="entry name" value="CarbopepD_reg_2"/>
    <property type="match status" value="1"/>
</dbReference>
<keyword evidence="2" id="KW-0378">Hydrolase</keyword>
<dbReference type="Proteomes" id="UP000651057">
    <property type="component" value="Unassembled WGS sequence"/>
</dbReference>
<dbReference type="AlphaFoldDB" id="A0A937D7W7"/>
<proteinExistence type="predicted"/>
<dbReference type="EMBL" id="JAERQJ010000016">
    <property type="protein sequence ID" value="MBL0685989.1"/>
    <property type="molecule type" value="Genomic_DNA"/>
</dbReference>
<feature type="chain" id="PRO_5037967654" evidence="1">
    <location>
        <begin position="20"/>
        <end position="259"/>
    </location>
</feature>
<evidence type="ECO:0000313" key="3">
    <source>
        <dbReference type="Proteomes" id="UP000651057"/>
    </source>
</evidence>
<protein>
    <submittedName>
        <fullName evidence="2">Carboxypeptidase-like regulatory domain-containing protein</fullName>
    </submittedName>
</protein>
<evidence type="ECO:0000256" key="1">
    <source>
        <dbReference type="SAM" id="SignalP"/>
    </source>
</evidence>
<evidence type="ECO:0000313" key="2">
    <source>
        <dbReference type="EMBL" id="MBL0685989.1"/>
    </source>
</evidence>
<feature type="signal peptide" evidence="1">
    <location>
        <begin position="1"/>
        <end position="19"/>
    </location>
</feature>
<keyword evidence="2" id="KW-0121">Carboxypeptidase</keyword>